<dbReference type="SUPFAM" id="SSF52540">
    <property type="entry name" value="P-loop containing nucleoside triphosphate hydrolases"/>
    <property type="match status" value="1"/>
</dbReference>
<proteinExistence type="inferred from homology"/>
<dbReference type="InterPro" id="IPR040498">
    <property type="entry name" value="PriA_CRR"/>
</dbReference>
<sequence length="801" mass="91623">MKYVDVLIDIADSRADHIYTYSVPPPVPEKELTGRRVLVEWGKKKREGYIIRERDFIEQDITHVKPVIKILDREPVFDSKMLELAAWIAQTYLCSLVQALRLIVPRAITGKKDKVVLPNVKEEEMLSSPASFLVNKYLPFFEELWQREEISLKEARKKLGKEVLELLAREGLILVAGVYAGYKPLPGGYVYRLAGFEVKELSALRKKAPRQAEVLALLMEKGEIAAEQLEKTFARSTIEALLNKGYIKKVKKDKKIFSAPFVLTEEQERAVEMIVSRLEEGYREFLLYGVTGSGKSEIYLRAAQACIEKGKKVMVLVPEIALTRHLVEMFALRIPGIAVMHSGMTRAERYEEWKRIKNGEASLVLGTRSAVFAPLSDLGLIIVDEEQETSYKQEETPRYHAVEVARRRAQMEDALLLLGSATPSLETFHRAMEGKSELIKLSRRIGNAVMPVIYIEDMRLNLKRGPKHNLFLSDFLYNKIEDNLKRGKQCILFLNRRGYAWLTVCTECGNIVLCPHCSVGMTYHQDIKRNLCHYCNFTAPVPSLCTRCGSRYLQQIGFGTQRLEEELKRLFPGARIKRLDIDISRKREEPRNILQAMQRGEIDILIGTQMIAKGFNFPSVSLVGIVDADGMLNLPDFRAGERAFQLIVQAAGRAGRGEIPGEVVIQTYQPDNLVINLAAKQDYMSFYLEEIRLRKILNYPPFTNILRLVVSDEEEKLCQAVINELADYIGEITDAKEERIEILGPAPCPIKRLRDRFRYQLMVKCENIMLLRSIGRFIIDNKERFPSKTRIEIDINPLMTM</sequence>
<keyword evidence="6 12" id="KW-0347">Helicase</keyword>
<keyword evidence="5 12" id="KW-0378">Hydrolase</keyword>
<comment type="catalytic activity">
    <reaction evidence="11 12">
        <text>ATP + H2O = ADP + phosphate + H(+)</text>
        <dbReference type="Rhea" id="RHEA:13065"/>
        <dbReference type="ChEBI" id="CHEBI:15377"/>
        <dbReference type="ChEBI" id="CHEBI:15378"/>
        <dbReference type="ChEBI" id="CHEBI:30616"/>
        <dbReference type="ChEBI" id="CHEBI:43474"/>
        <dbReference type="ChEBI" id="CHEBI:456216"/>
        <dbReference type="EC" id="5.6.2.4"/>
    </reaction>
</comment>
<dbReference type="InterPro" id="IPR041236">
    <property type="entry name" value="PriA_C"/>
</dbReference>
<dbReference type="InterPro" id="IPR001650">
    <property type="entry name" value="Helicase_C-like"/>
</dbReference>
<evidence type="ECO:0000256" key="10">
    <source>
        <dbReference type="ARBA" id="ARBA00023235"/>
    </source>
</evidence>
<dbReference type="Gene3D" id="3.40.1440.60">
    <property type="entry name" value="PriA, 3(prime) DNA-binding domain"/>
    <property type="match status" value="1"/>
</dbReference>
<feature type="domain" description="Helicase ATP-binding" evidence="13">
    <location>
        <begin position="276"/>
        <end position="441"/>
    </location>
</feature>
<feature type="binding site" evidence="12">
    <location>
        <position position="535"/>
    </location>
    <ligand>
        <name>Zn(2+)</name>
        <dbReference type="ChEBI" id="CHEBI:29105"/>
        <label>2</label>
    </ligand>
</feature>
<dbReference type="OrthoDB" id="9759544at2"/>
<keyword evidence="9 12" id="KW-0238">DNA-binding</keyword>
<dbReference type="Pfam" id="PF17764">
    <property type="entry name" value="PriA_3primeBD"/>
    <property type="match status" value="1"/>
</dbReference>
<feature type="binding site" evidence="12">
    <location>
        <position position="545"/>
    </location>
    <ligand>
        <name>Zn(2+)</name>
        <dbReference type="ChEBI" id="CHEBI:29105"/>
        <label>1</label>
    </ligand>
</feature>
<dbReference type="GO" id="GO:0006310">
    <property type="term" value="P:DNA recombination"/>
    <property type="evidence" value="ECO:0007669"/>
    <property type="project" value="InterPro"/>
</dbReference>
<dbReference type="PROSITE" id="PS51192">
    <property type="entry name" value="HELICASE_ATP_BIND_1"/>
    <property type="match status" value="1"/>
</dbReference>
<dbReference type="InterPro" id="IPR042115">
    <property type="entry name" value="PriA_3primeBD_sf"/>
</dbReference>
<dbReference type="Gene3D" id="3.40.50.300">
    <property type="entry name" value="P-loop containing nucleotide triphosphate hydrolases"/>
    <property type="match status" value="2"/>
</dbReference>
<dbReference type="GO" id="GO:1990077">
    <property type="term" value="C:primosome complex"/>
    <property type="evidence" value="ECO:0007669"/>
    <property type="project" value="UniProtKB-UniRule"/>
</dbReference>
<dbReference type="STRING" id="1123382.SAMN02745221_01756"/>
<dbReference type="HAMAP" id="MF_00983">
    <property type="entry name" value="PriA"/>
    <property type="match status" value="1"/>
</dbReference>
<dbReference type="Pfam" id="PF00271">
    <property type="entry name" value="Helicase_C"/>
    <property type="match status" value="1"/>
</dbReference>
<feature type="binding site" evidence="12">
    <location>
        <position position="514"/>
    </location>
    <ligand>
        <name>Zn(2+)</name>
        <dbReference type="ChEBI" id="CHEBI:29105"/>
        <label>2</label>
    </ligand>
</feature>
<feature type="binding site" evidence="12">
    <location>
        <position position="508"/>
    </location>
    <ligand>
        <name>Zn(2+)</name>
        <dbReference type="ChEBI" id="CHEBI:29105"/>
        <label>1</label>
    </ligand>
</feature>
<dbReference type="EMBL" id="FQWY01000033">
    <property type="protein sequence ID" value="SHH12983.1"/>
    <property type="molecule type" value="Genomic_DNA"/>
</dbReference>
<dbReference type="GO" id="GO:0008270">
    <property type="term" value="F:zinc ion binding"/>
    <property type="evidence" value="ECO:0007669"/>
    <property type="project" value="UniProtKB-UniRule"/>
</dbReference>
<dbReference type="GO" id="GO:0043138">
    <property type="term" value="F:3'-5' DNA helicase activity"/>
    <property type="evidence" value="ECO:0007669"/>
    <property type="project" value="UniProtKB-EC"/>
</dbReference>
<evidence type="ECO:0000256" key="5">
    <source>
        <dbReference type="ARBA" id="ARBA00022801"/>
    </source>
</evidence>
<comment type="subunit">
    <text evidence="12">Component of the replication restart primosome.</text>
</comment>
<evidence type="ECO:0000256" key="7">
    <source>
        <dbReference type="ARBA" id="ARBA00022833"/>
    </source>
</evidence>
<feature type="binding site" evidence="12">
    <location>
        <position position="505"/>
    </location>
    <ligand>
        <name>Zn(2+)</name>
        <dbReference type="ChEBI" id="CHEBI:29105"/>
        <label>1</label>
    </ligand>
</feature>
<evidence type="ECO:0000256" key="2">
    <source>
        <dbReference type="ARBA" id="ARBA00022705"/>
    </source>
</evidence>
<keyword evidence="1 12" id="KW-0639">Primosome</keyword>
<dbReference type="PANTHER" id="PTHR30580:SF0">
    <property type="entry name" value="PRIMOSOMAL PROTEIN N"/>
    <property type="match status" value="1"/>
</dbReference>
<dbReference type="PROSITE" id="PS51194">
    <property type="entry name" value="HELICASE_CTER"/>
    <property type="match status" value="1"/>
</dbReference>
<evidence type="ECO:0000259" key="14">
    <source>
        <dbReference type="PROSITE" id="PS51194"/>
    </source>
</evidence>
<dbReference type="SMART" id="SM00487">
    <property type="entry name" value="DEXDc"/>
    <property type="match status" value="1"/>
</dbReference>
<dbReference type="GO" id="GO:0006269">
    <property type="term" value="P:DNA replication, synthesis of primer"/>
    <property type="evidence" value="ECO:0007669"/>
    <property type="project" value="UniProtKB-KW"/>
</dbReference>
<keyword evidence="4 12" id="KW-0547">Nucleotide-binding</keyword>
<comment type="function">
    <text evidence="12">Initiates the restart of stalled replication forks, which reloads the replicative helicase on sites other than the origin of replication. Recognizes and binds to abandoned replication forks and remodels them to uncover a helicase loading site. Promotes assembly of the primosome at these replication forks.</text>
</comment>
<evidence type="ECO:0000256" key="11">
    <source>
        <dbReference type="ARBA" id="ARBA00048988"/>
    </source>
</evidence>
<keyword evidence="2 12" id="KW-0235">DNA replication</keyword>
<dbReference type="PANTHER" id="PTHR30580">
    <property type="entry name" value="PRIMOSOMAL PROTEIN N"/>
    <property type="match status" value="1"/>
</dbReference>
<dbReference type="CDD" id="cd17929">
    <property type="entry name" value="DEXHc_priA"/>
    <property type="match status" value="1"/>
</dbReference>
<comment type="cofactor">
    <cofactor evidence="12">
        <name>Zn(2+)</name>
        <dbReference type="ChEBI" id="CHEBI:29105"/>
    </cofactor>
    <text evidence="12">Binds 2 zinc ions per subunit.</text>
</comment>
<dbReference type="InterPro" id="IPR005259">
    <property type="entry name" value="PriA"/>
</dbReference>
<evidence type="ECO:0000256" key="4">
    <source>
        <dbReference type="ARBA" id="ARBA00022741"/>
    </source>
</evidence>
<dbReference type="InterPro" id="IPR014001">
    <property type="entry name" value="Helicase_ATP-bd"/>
</dbReference>
<evidence type="ECO:0000256" key="3">
    <source>
        <dbReference type="ARBA" id="ARBA00022723"/>
    </source>
</evidence>
<reference evidence="16" key="1">
    <citation type="submission" date="2016-11" db="EMBL/GenBank/DDBJ databases">
        <authorList>
            <person name="Varghese N."/>
            <person name="Submissions S."/>
        </authorList>
    </citation>
    <scope>NUCLEOTIDE SEQUENCE [LARGE SCALE GENOMIC DNA]</scope>
    <source>
        <strain evidence="16">DSM 11003</strain>
    </source>
</reference>
<evidence type="ECO:0000256" key="9">
    <source>
        <dbReference type="ARBA" id="ARBA00023125"/>
    </source>
</evidence>
<dbReference type="CDD" id="cd18804">
    <property type="entry name" value="SF2_C_priA"/>
    <property type="match status" value="1"/>
</dbReference>
<evidence type="ECO:0000259" key="13">
    <source>
        <dbReference type="PROSITE" id="PS51192"/>
    </source>
</evidence>
<keyword evidence="7 12" id="KW-0862">Zinc</keyword>
<evidence type="ECO:0000256" key="1">
    <source>
        <dbReference type="ARBA" id="ARBA00022515"/>
    </source>
</evidence>
<dbReference type="InterPro" id="IPR011545">
    <property type="entry name" value="DEAD/DEAH_box_helicase_dom"/>
</dbReference>
<dbReference type="InterPro" id="IPR041222">
    <property type="entry name" value="PriA_3primeBD"/>
</dbReference>
<keyword evidence="10 12" id="KW-0413">Isomerase</keyword>
<dbReference type="GO" id="GO:0003677">
    <property type="term" value="F:DNA binding"/>
    <property type="evidence" value="ECO:0007669"/>
    <property type="project" value="UniProtKB-UniRule"/>
</dbReference>
<dbReference type="AlphaFoldDB" id="A0A1M5QHH5"/>
<feature type="binding site" evidence="12">
    <location>
        <position position="548"/>
    </location>
    <ligand>
        <name>Zn(2+)</name>
        <dbReference type="ChEBI" id="CHEBI:29105"/>
        <label>1</label>
    </ligand>
</feature>
<organism evidence="15 16">
    <name type="scientific">Thermosyntropha lipolytica DSM 11003</name>
    <dbReference type="NCBI Taxonomy" id="1123382"/>
    <lineage>
        <taxon>Bacteria</taxon>
        <taxon>Bacillati</taxon>
        <taxon>Bacillota</taxon>
        <taxon>Clostridia</taxon>
        <taxon>Eubacteriales</taxon>
        <taxon>Syntrophomonadaceae</taxon>
        <taxon>Thermosyntropha</taxon>
    </lineage>
</organism>
<evidence type="ECO:0000256" key="8">
    <source>
        <dbReference type="ARBA" id="ARBA00022840"/>
    </source>
</evidence>
<dbReference type="GO" id="GO:0006270">
    <property type="term" value="P:DNA replication initiation"/>
    <property type="evidence" value="ECO:0007669"/>
    <property type="project" value="TreeGrafter"/>
</dbReference>
<dbReference type="NCBIfam" id="TIGR00595">
    <property type="entry name" value="priA"/>
    <property type="match status" value="1"/>
</dbReference>
<dbReference type="Proteomes" id="UP000242329">
    <property type="component" value="Unassembled WGS sequence"/>
</dbReference>
<evidence type="ECO:0000256" key="12">
    <source>
        <dbReference type="HAMAP-Rule" id="MF_00983"/>
    </source>
</evidence>
<dbReference type="SMART" id="SM00490">
    <property type="entry name" value="HELICc"/>
    <property type="match status" value="1"/>
</dbReference>
<dbReference type="GO" id="GO:0006302">
    <property type="term" value="P:double-strand break repair"/>
    <property type="evidence" value="ECO:0007669"/>
    <property type="project" value="InterPro"/>
</dbReference>
<evidence type="ECO:0000256" key="6">
    <source>
        <dbReference type="ARBA" id="ARBA00022806"/>
    </source>
</evidence>
<dbReference type="GO" id="GO:0005524">
    <property type="term" value="F:ATP binding"/>
    <property type="evidence" value="ECO:0007669"/>
    <property type="project" value="UniProtKB-UniRule"/>
</dbReference>
<dbReference type="InterPro" id="IPR027417">
    <property type="entry name" value="P-loop_NTPase"/>
</dbReference>
<name>A0A1M5QHH5_9FIRM</name>
<evidence type="ECO:0000313" key="15">
    <source>
        <dbReference type="EMBL" id="SHH12983.1"/>
    </source>
</evidence>
<comment type="catalytic activity">
    <reaction evidence="12">
        <text>Couples ATP hydrolysis with the unwinding of duplex DNA by translocating in the 3'-5' direction.</text>
        <dbReference type="EC" id="5.6.2.4"/>
    </reaction>
</comment>
<evidence type="ECO:0000313" key="16">
    <source>
        <dbReference type="Proteomes" id="UP000242329"/>
    </source>
</evidence>
<dbReference type="Pfam" id="PF18319">
    <property type="entry name" value="Zn_ribbon_PriA"/>
    <property type="match status" value="1"/>
</dbReference>
<feature type="domain" description="Helicase C-terminal" evidence="14">
    <location>
        <begin position="530"/>
        <end position="692"/>
    </location>
</feature>
<accession>A0A1M5QHH5</accession>
<dbReference type="GO" id="GO:0016887">
    <property type="term" value="F:ATP hydrolysis activity"/>
    <property type="evidence" value="ECO:0007669"/>
    <property type="project" value="RHEA"/>
</dbReference>
<dbReference type="Pfam" id="PF18074">
    <property type="entry name" value="PriA_C"/>
    <property type="match status" value="1"/>
</dbReference>
<feature type="binding site" evidence="12">
    <location>
        <position position="532"/>
    </location>
    <ligand>
        <name>Zn(2+)</name>
        <dbReference type="ChEBI" id="CHEBI:29105"/>
        <label>2</label>
    </ligand>
</feature>
<keyword evidence="8 12" id="KW-0067">ATP-binding</keyword>
<gene>
    <name evidence="12" type="primary">priA</name>
    <name evidence="15" type="ORF">SAMN02745221_01756</name>
</gene>
<dbReference type="EC" id="5.6.2.4" evidence="12"/>
<protein>
    <recommendedName>
        <fullName evidence="12">Replication restart protein PriA</fullName>
    </recommendedName>
    <alternativeName>
        <fullName evidence="12">ATP-dependent DNA helicase PriA</fullName>
        <ecNumber evidence="12">5.6.2.4</ecNumber>
    </alternativeName>
    <alternativeName>
        <fullName evidence="12">DNA 3'-5' helicase PriA</fullName>
    </alternativeName>
</protein>
<feature type="binding site" evidence="12">
    <location>
        <position position="517"/>
    </location>
    <ligand>
        <name>Zn(2+)</name>
        <dbReference type="ChEBI" id="CHEBI:29105"/>
        <label>2</label>
    </ligand>
</feature>
<dbReference type="RefSeq" id="WP_073092954.1">
    <property type="nucleotide sequence ID" value="NZ_FQWY01000033.1"/>
</dbReference>
<keyword evidence="3 12" id="KW-0479">Metal-binding</keyword>
<dbReference type="FunFam" id="3.40.50.300:FF:000489">
    <property type="entry name" value="Primosome assembly protein PriA"/>
    <property type="match status" value="1"/>
</dbReference>
<comment type="similarity">
    <text evidence="12">Belongs to the helicase family. PriA subfamily.</text>
</comment>
<keyword evidence="16" id="KW-1185">Reference proteome</keyword>
<dbReference type="Pfam" id="PF00270">
    <property type="entry name" value="DEAD"/>
    <property type="match status" value="1"/>
</dbReference>